<dbReference type="GO" id="GO:0006782">
    <property type="term" value="P:protoporphyrinogen IX biosynthetic process"/>
    <property type="evidence" value="ECO:0007669"/>
    <property type="project" value="UniProtKB-UniPathway"/>
</dbReference>
<dbReference type="SUPFAM" id="SSF54373">
    <property type="entry name" value="FAD-linked reductases, C-terminal domain"/>
    <property type="match status" value="1"/>
</dbReference>
<reference evidence="11" key="1">
    <citation type="submission" date="2021-02" db="EMBL/GenBank/DDBJ databases">
        <authorList>
            <person name="Nowell W R."/>
        </authorList>
    </citation>
    <scope>NUCLEOTIDE SEQUENCE</scope>
</reference>
<dbReference type="UniPathway" id="UPA00251">
    <property type="reaction ID" value="UER00324"/>
</dbReference>
<comment type="pathway">
    <text evidence="2">Porphyrin-containing compound metabolism; protoporphyrin-IX biosynthesis; protoporphyrin-IX from protoporphyrinogen-IX: step 1/1.</text>
</comment>
<evidence type="ECO:0000256" key="5">
    <source>
        <dbReference type="ARBA" id="ARBA00022441"/>
    </source>
</evidence>
<dbReference type="EC" id="1.3.3.4" evidence="4"/>
<dbReference type="Gene3D" id="2.130.10.80">
    <property type="entry name" value="Galactose oxidase/kelch, beta-propeller"/>
    <property type="match status" value="6"/>
</dbReference>
<comment type="similarity">
    <text evidence="3">Belongs to the protoporphyrinogen/coproporphyrinogen oxidase family. Protoporphyrinogen oxidase subfamily.</text>
</comment>
<dbReference type="SUPFAM" id="SSF117281">
    <property type="entry name" value="Kelch motif"/>
    <property type="match status" value="3"/>
</dbReference>
<name>A0A816LCK2_9BILA</name>
<dbReference type="SUPFAM" id="SSF50965">
    <property type="entry name" value="Galactose oxidase, central domain"/>
    <property type="match status" value="2"/>
</dbReference>
<evidence type="ECO:0000256" key="2">
    <source>
        <dbReference type="ARBA" id="ARBA00005073"/>
    </source>
</evidence>
<dbReference type="Pfam" id="PF01344">
    <property type="entry name" value="Kelch_1"/>
    <property type="match status" value="3"/>
</dbReference>
<dbReference type="SMART" id="SM00612">
    <property type="entry name" value="Kelch"/>
    <property type="match status" value="20"/>
</dbReference>
<dbReference type="Pfam" id="PF24981">
    <property type="entry name" value="Beta-prop_ATRN-LZTR1"/>
    <property type="match status" value="1"/>
</dbReference>
<comment type="catalytic activity">
    <reaction evidence="8">
        <text>protoporphyrinogen IX + 3 O2 = protoporphyrin IX + 3 H2O2</text>
        <dbReference type="Rhea" id="RHEA:25576"/>
        <dbReference type="ChEBI" id="CHEBI:15379"/>
        <dbReference type="ChEBI" id="CHEBI:16240"/>
        <dbReference type="ChEBI" id="CHEBI:57306"/>
        <dbReference type="ChEBI" id="CHEBI:57307"/>
        <dbReference type="EC" id="1.3.3.4"/>
    </reaction>
</comment>
<comment type="function">
    <text evidence="1">Catalyzes the 6-electron oxidation of protoporphyrinogen-IX to form protoporphyrin-IX.</text>
</comment>
<dbReference type="InterPro" id="IPR011043">
    <property type="entry name" value="Gal_Oxase/kelch_b-propeller"/>
</dbReference>
<evidence type="ECO:0000256" key="1">
    <source>
        <dbReference type="ARBA" id="ARBA00002600"/>
    </source>
</evidence>
<dbReference type="Pfam" id="PF01593">
    <property type="entry name" value="Amino_oxidase"/>
    <property type="match status" value="1"/>
</dbReference>
<evidence type="ECO:0000256" key="7">
    <source>
        <dbReference type="ARBA" id="ARBA00023244"/>
    </source>
</evidence>
<evidence type="ECO:0000259" key="10">
    <source>
        <dbReference type="Pfam" id="PF24981"/>
    </source>
</evidence>
<evidence type="ECO:0000313" key="11">
    <source>
        <dbReference type="EMBL" id="CAF1935822.1"/>
    </source>
</evidence>
<dbReference type="PANTHER" id="PTHR24412">
    <property type="entry name" value="KELCH PROTEIN"/>
    <property type="match status" value="1"/>
</dbReference>
<evidence type="ECO:0000256" key="8">
    <source>
        <dbReference type="ARBA" id="ARBA00047554"/>
    </source>
</evidence>
<dbReference type="PANTHER" id="PTHR24412:SF489">
    <property type="entry name" value="RING FINGER DOMAIN AND KELCH REPEAT-CONTAINING PROTEIN DDB_G0271372"/>
    <property type="match status" value="1"/>
</dbReference>
<dbReference type="InterPro" id="IPR006652">
    <property type="entry name" value="Kelch_1"/>
</dbReference>
<dbReference type="InterPro" id="IPR056737">
    <property type="entry name" value="Beta-prop_ATRN-MKLN-like"/>
</dbReference>
<feature type="domain" description="Amine oxidase" evidence="9">
    <location>
        <begin position="14"/>
        <end position="468"/>
    </location>
</feature>
<dbReference type="NCBIfam" id="TIGR00562">
    <property type="entry name" value="proto_IX_ox"/>
    <property type="match status" value="1"/>
</dbReference>
<evidence type="ECO:0000256" key="3">
    <source>
        <dbReference type="ARBA" id="ARBA00010551"/>
    </source>
</evidence>
<organism evidence="11 12">
    <name type="scientific">Rotaria magnacalcarata</name>
    <dbReference type="NCBI Taxonomy" id="392030"/>
    <lineage>
        <taxon>Eukaryota</taxon>
        <taxon>Metazoa</taxon>
        <taxon>Spiralia</taxon>
        <taxon>Gnathifera</taxon>
        <taxon>Rotifera</taxon>
        <taxon>Eurotatoria</taxon>
        <taxon>Bdelloidea</taxon>
        <taxon>Philodinida</taxon>
        <taxon>Philodinidae</taxon>
        <taxon>Rotaria</taxon>
    </lineage>
</organism>
<dbReference type="InterPro" id="IPR002937">
    <property type="entry name" value="Amino_oxidase"/>
</dbReference>
<evidence type="ECO:0000259" key="9">
    <source>
        <dbReference type="Pfam" id="PF01593"/>
    </source>
</evidence>
<protein>
    <recommendedName>
        <fullName evidence="4">protoporphyrinogen oxidase</fullName>
        <ecNumber evidence="4">1.3.3.4</ecNumber>
    </recommendedName>
</protein>
<dbReference type="EMBL" id="CAJNRF010000081">
    <property type="protein sequence ID" value="CAF1935822.1"/>
    <property type="molecule type" value="Genomic_DNA"/>
</dbReference>
<accession>A0A816LCK2</accession>
<evidence type="ECO:0000256" key="4">
    <source>
        <dbReference type="ARBA" id="ARBA00012867"/>
    </source>
</evidence>
<dbReference type="InterPro" id="IPR015915">
    <property type="entry name" value="Kelch-typ_b-propeller"/>
</dbReference>
<feature type="domain" description="Attractin/MKLN-like beta-propeller" evidence="10">
    <location>
        <begin position="1313"/>
        <end position="1560"/>
    </location>
</feature>
<keyword evidence="5" id="KW-0880">Kelch repeat</keyword>
<dbReference type="Proteomes" id="UP000663856">
    <property type="component" value="Unassembled WGS sequence"/>
</dbReference>
<dbReference type="InterPro" id="IPR037293">
    <property type="entry name" value="Gal_Oxidase_central_sf"/>
</dbReference>
<dbReference type="GO" id="GO:0004729">
    <property type="term" value="F:oxygen-dependent protoporphyrinogen oxidase activity"/>
    <property type="evidence" value="ECO:0007669"/>
    <property type="project" value="UniProtKB-EC"/>
</dbReference>
<dbReference type="SUPFAM" id="SSF51905">
    <property type="entry name" value="FAD/NAD(P)-binding domain"/>
    <property type="match status" value="1"/>
</dbReference>
<dbReference type="Gene3D" id="3.50.50.60">
    <property type="entry name" value="FAD/NAD(P)-binding domain"/>
    <property type="match status" value="1"/>
</dbReference>
<sequence length="1623" mass="178984">MQKTPTIGIVGGGIAGLTSAYYLSQKVARSKIPHLRILLLERSSRFGGWIQSNQLEQKYDSHVFELGARTIRLHSGVASLSSHSAINTLKLLEQLNIFDSQFCPIEKTSAVYKNRLIYHNKKLVNLNDLSLVFGGKPLRYPPVFYALYEYFSEKGRISVQDETIKSFIYRRFGHVLAEDIVEYLLDPLFKGIYAGNVANLSARSVLKKIFNLEQRYGSILHGLLKTRKDKQKDDPVHFLFNDLNLKDYSTLLNKYAIYYFNDGMEILVKTLVNHLQSLPNVELKVNQTIKEIQFQENNQIEIATQSNEKYRIDHLISALPAFELANYLDNKRDEILRSRLNQIPFVNMIVINLLYEREDIFPKAAFGYLIPSRENSHLLGVLFDSCVRHQTDKQKRGSQLTVMMGGAWFDQLRLGQCSDEQLMHIVMAELKKQMNLDQKPLVYSIGRLNKAIPNYYVGHEDVLDDINTLIRRNNLPLTLVGNSYRGIGISDVIFDTRVEVEYLNLETMKRKAVLSNDICYCSARNYDTGATVQNFGIASKCTKSASTGCSCDYMSSCFSICLVNFNRWTSTLPYCGGYRGKFIASITMNDCGNHFIGSIAKQCNSAQNSIKSSILTQTTLNSIEVVPFLLIRLTGTLLPSGTLLIIGGTSIAHSYPSFEAYISSSDKWIVLPSLSIPRHEHTATLLSSGHLLITGGQTTDRNIYSSCELYDSSHKTWKIVPDMSSKRSRHAAVLLKSHKVMIIGGQNESLLSSCETYDASSNTWTLVANMILPRMFHSATLLSSGQVLVVGGNYPNSSACEKYDPMSNIWTSIASMSTGRFLHTTTLLSDGKLFIVGGFDGGKNYWHSCEVYDPQSNQWTSVANMTTQRAGHTATLLPSGKILVTGGVAGQSILDGLSTCEIYDPALNTWTPVRNMSTPRFQHIAALLPSGKILVAGGISAPFSEAYDPTSNTWTPVTKFPTFVLQNTATLLSSDKVLVTGGFNGWDQLSSCAIYNTPTNTWVPTTDMIMPRSLHTATLLSNENVLVVGGYSSIGSLKRCEVYNTMSTMWIAVEDMHAARCEHTATLLSSGHVLVIGGYDEDLTREYLSNCEIYNFLSNTWSSIASMFTPRSQHTAIMLSSGKTLVTGGFDGSTYLSSCEVYDSKYDVWTLVASMSKARAQHTLTSLPSGELLVTGGINNGYYMADCEMYDPSSNIWTPIMNMSFPRHGHTATVLSSGHVLVTGGDNHDDFSTSEIYDPLSKMWTLASNMLLSRIQHGATLLSSGKVLATGGNTLPVGELYDYSSDTWTPVDKTSSERFQHTATVLLSGDVLIAGGSNAFSSFSSCQVYNASLNMWTPVANMLTQRYQHTATLLLSGNVLVVGGADQFEITATVCEIFDPQSNTWMKCDGLNDQLNGHTATLMSSGKVFVTGGAYFLGYLSTSQLFDPKAMHWVRTVTMLSERFQHTASLLPNQQVLLVGGYNNTALSDCEMYNVSSNATTRVANMLTARFQHTATVLSPQQILVIGGNDGSKSLSSSELYSVSSDKWMSVTNMLFARAGHTATLLSSGKMLITGGMNNGNYLSSCELYDPSSKKWSVVASMSSPRVYHTASLLSSGKVLVAGGYGEPLGEVYDPSSNKWSPV</sequence>
<evidence type="ECO:0000256" key="6">
    <source>
        <dbReference type="ARBA" id="ARBA00022737"/>
    </source>
</evidence>
<gene>
    <name evidence="11" type="ORF">WKI299_LOCUS1483</name>
</gene>
<dbReference type="InterPro" id="IPR004572">
    <property type="entry name" value="Protoporphyrinogen_oxidase"/>
</dbReference>
<keyword evidence="7" id="KW-0627">Porphyrin biosynthesis</keyword>
<dbReference type="Gene3D" id="2.120.10.80">
    <property type="entry name" value="Kelch-type beta propeller"/>
    <property type="match status" value="3"/>
</dbReference>
<comment type="caution">
    <text evidence="11">The sequence shown here is derived from an EMBL/GenBank/DDBJ whole genome shotgun (WGS) entry which is preliminary data.</text>
</comment>
<dbReference type="InterPro" id="IPR036188">
    <property type="entry name" value="FAD/NAD-bd_sf"/>
</dbReference>
<proteinExistence type="inferred from homology"/>
<evidence type="ECO:0000313" key="12">
    <source>
        <dbReference type="Proteomes" id="UP000663856"/>
    </source>
</evidence>
<keyword evidence="6" id="KW-0677">Repeat</keyword>
<dbReference type="Pfam" id="PF24681">
    <property type="entry name" value="Kelch_KLHDC2_KLHL20_DRC7"/>
    <property type="match status" value="2"/>
</dbReference>